<dbReference type="Gene3D" id="3.40.30.10">
    <property type="entry name" value="Glutaredoxin"/>
    <property type="match status" value="1"/>
</dbReference>
<organism evidence="1 2">
    <name type="scientific">Falseniella ignava</name>
    <dbReference type="NCBI Taxonomy" id="137730"/>
    <lineage>
        <taxon>Bacteria</taxon>
        <taxon>Bacillati</taxon>
        <taxon>Bacillota</taxon>
        <taxon>Bacilli</taxon>
        <taxon>Lactobacillales</taxon>
        <taxon>Aerococcaceae</taxon>
        <taxon>Falseniella</taxon>
    </lineage>
</organism>
<dbReference type="RefSeq" id="WP_006701021.1">
    <property type="nucleotide sequence ID" value="NZ_PKHE01000009.1"/>
</dbReference>
<gene>
    <name evidence="1" type="ORF">CYJ57_04525</name>
</gene>
<evidence type="ECO:0000313" key="1">
    <source>
        <dbReference type="EMBL" id="PKY89110.1"/>
    </source>
</evidence>
<dbReference type="AlphaFoldDB" id="A0A2I1K0C9"/>
<dbReference type="OrthoDB" id="5679012at2"/>
<accession>A0A2I1K0C9</accession>
<evidence type="ECO:0008006" key="3">
    <source>
        <dbReference type="Google" id="ProtNLM"/>
    </source>
</evidence>
<dbReference type="InterPro" id="IPR036249">
    <property type="entry name" value="Thioredoxin-like_sf"/>
</dbReference>
<comment type="caution">
    <text evidence="1">The sequence shown here is derived from an EMBL/GenBank/DDBJ whole genome shotgun (WGS) entry which is preliminary data.</text>
</comment>
<reference evidence="1 2" key="1">
    <citation type="submission" date="2017-12" db="EMBL/GenBank/DDBJ databases">
        <title>Phylogenetic diversity of female urinary microbiome.</title>
        <authorList>
            <person name="Thomas-White K."/>
            <person name="Wolfe A.J."/>
        </authorList>
    </citation>
    <scope>NUCLEOTIDE SEQUENCE [LARGE SCALE GENOMIC DNA]</scope>
    <source>
        <strain evidence="1 2">UMB0898</strain>
    </source>
</reference>
<proteinExistence type="predicted"/>
<dbReference type="SUPFAM" id="SSF52833">
    <property type="entry name" value="Thioredoxin-like"/>
    <property type="match status" value="1"/>
</dbReference>
<protein>
    <recommendedName>
        <fullName evidence="3">Glutaredoxin-related protein</fullName>
    </recommendedName>
</protein>
<name>A0A2I1K0C9_9LACT</name>
<dbReference type="EMBL" id="PKHE01000009">
    <property type="protein sequence ID" value="PKY89110.1"/>
    <property type="molecule type" value="Genomic_DNA"/>
</dbReference>
<sequence length="84" mass="9833">MNRLFYSDKCPQTEPFMAQLDQHQIPYEAININESIANLKQFLQYRDQRNEFDAIRQTAVGVPLLIDSSDHLYFDVQQAVEQLA</sequence>
<evidence type="ECO:0000313" key="2">
    <source>
        <dbReference type="Proteomes" id="UP000234384"/>
    </source>
</evidence>
<dbReference type="Proteomes" id="UP000234384">
    <property type="component" value="Unassembled WGS sequence"/>
</dbReference>